<feature type="chain" id="PRO_5013324961" evidence="1">
    <location>
        <begin position="23"/>
        <end position="74"/>
    </location>
</feature>
<feature type="signal peptide" evidence="1">
    <location>
        <begin position="1"/>
        <end position="22"/>
    </location>
</feature>
<evidence type="ECO:0000256" key="1">
    <source>
        <dbReference type="SAM" id="SignalP"/>
    </source>
</evidence>
<sequence>MVILKLNLLLLLVLLLKYPVNVMKFQILKNVPTKIWVKVPLSISPNHIHALNHSLSLFQMVLGATNHHNFYNQM</sequence>
<reference evidence="2" key="1">
    <citation type="journal article" date="2018" name="PLoS Negl. Trop. Dis.">
        <title>An insight into the salivary gland and fat body transcriptome of Panstrongylus lignarius (Hemiptera: Heteroptera), the main vector of Chagas disease in Peru.</title>
        <authorList>
            <person name="Nevoa J.C."/>
            <person name="Mendes M.T."/>
            <person name="da Silva M.V."/>
            <person name="Soares S.C."/>
            <person name="Oliveira C.J.F."/>
            <person name="Ribeiro J.M.C."/>
        </authorList>
    </citation>
    <scope>NUCLEOTIDE SEQUENCE</scope>
</reference>
<keyword evidence="1" id="KW-0732">Signal</keyword>
<evidence type="ECO:0000313" key="2">
    <source>
        <dbReference type="EMBL" id="JAW15911.1"/>
    </source>
</evidence>
<protein>
    <submittedName>
        <fullName evidence="2">Putative secreted protein</fullName>
    </submittedName>
</protein>
<name>A0A224Y5S6_9HEMI</name>
<organism evidence="2">
    <name type="scientific">Panstrongylus lignarius</name>
    <dbReference type="NCBI Taxonomy" id="156445"/>
    <lineage>
        <taxon>Eukaryota</taxon>
        <taxon>Metazoa</taxon>
        <taxon>Ecdysozoa</taxon>
        <taxon>Arthropoda</taxon>
        <taxon>Hexapoda</taxon>
        <taxon>Insecta</taxon>
        <taxon>Pterygota</taxon>
        <taxon>Neoptera</taxon>
        <taxon>Paraneoptera</taxon>
        <taxon>Hemiptera</taxon>
        <taxon>Heteroptera</taxon>
        <taxon>Panheteroptera</taxon>
        <taxon>Cimicomorpha</taxon>
        <taxon>Reduviidae</taxon>
        <taxon>Triatominae</taxon>
        <taxon>Panstrongylus</taxon>
    </lineage>
</organism>
<proteinExistence type="predicted"/>
<accession>A0A224Y5S6</accession>
<dbReference type="AlphaFoldDB" id="A0A224Y5S6"/>
<dbReference type="EMBL" id="GFTR01000515">
    <property type="protein sequence ID" value="JAW15911.1"/>
    <property type="molecule type" value="Transcribed_RNA"/>
</dbReference>